<dbReference type="OrthoDB" id="2143914at2759"/>
<proteinExistence type="predicted"/>
<dbReference type="PROSITE" id="PS50090">
    <property type="entry name" value="MYB_LIKE"/>
    <property type="match status" value="1"/>
</dbReference>
<evidence type="ECO:0000256" key="1">
    <source>
        <dbReference type="SAM" id="MobiDB-lite"/>
    </source>
</evidence>
<evidence type="ECO:0000313" key="4">
    <source>
        <dbReference type="Proteomes" id="UP001140094"/>
    </source>
</evidence>
<protein>
    <recommendedName>
        <fullName evidence="2">Myb-like domain-containing protein</fullName>
    </recommendedName>
</protein>
<feature type="domain" description="Myb-like" evidence="2">
    <location>
        <begin position="301"/>
        <end position="353"/>
    </location>
</feature>
<comment type="caution">
    <text evidence="3">The sequence shown here is derived from an EMBL/GenBank/DDBJ whole genome shotgun (WGS) entry which is preliminary data.</text>
</comment>
<dbReference type="CDD" id="cd00167">
    <property type="entry name" value="SANT"/>
    <property type="match status" value="1"/>
</dbReference>
<dbReference type="Proteomes" id="UP001140094">
    <property type="component" value="Unassembled WGS sequence"/>
</dbReference>
<evidence type="ECO:0000313" key="3">
    <source>
        <dbReference type="EMBL" id="KAJ2796751.1"/>
    </source>
</evidence>
<dbReference type="InterPro" id="IPR001005">
    <property type="entry name" value="SANT/Myb"/>
</dbReference>
<evidence type="ECO:0000259" key="2">
    <source>
        <dbReference type="PROSITE" id="PS50090"/>
    </source>
</evidence>
<dbReference type="InterPro" id="IPR009057">
    <property type="entry name" value="Homeodomain-like_sf"/>
</dbReference>
<feature type="region of interest" description="Disordered" evidence="1">
    <location>
        <begin position="1"/>
        <end position="23"/>
    </location>
</feature>
<dbReference type="Gene3D" id="1.20.58.1880">
    <property type="match status" value="1"/>
</dbReference>
<accession>A0A9W8LS53</accession>
<keyword evidence="4" id="KW-1185">Reference proteome</keyword>
<dbReference type="AlphaFoldDB" id="A0A9W8LS53"/>
<dbReference type="SUPFAM" id="SSF46689">
    <property type="entry name" value="Homeodomain-like"/>
    <property type="match status" value="1"/>
</dbReference>
<reference evidence="3" key="1">
    <citation type="submission" date="2022-07" db="EMBL/GenBank/DDBJ databases">
        <title>Phylogenomic reconstructions and comparative analyses of Kickxellomycotina fungi.</title>
        <authorList>
            <person name="Reynolds N.K."/>
            <person name="Stajich J.E."/>
            <person name="Barry K."/>
            <person name="Grigoriev I.V."/>
            <person name="Crous P."/>
            <person name="Smith M.E."/>
        </authorList>
    </citation>
    <scope>NUCLEOTIDE SEQUENCE</scope>
    <source>
        <strain evidence="3">NRRL 1565</strain>
    </source>
</reference>
<dbReference type="EMBL" id="JANBUO010001809">
    <property type="protein sequence ID" value="KAJ2796751.1"/>
    <property type="molecule type" value="Genomic_DNA"/>
</dbReference>
<sequence length="361" mass="40550">MTIVNADDMEEDEGKYAGAAEEGDEDIKWNTGHDSSLYTAQVPMPTADSAQISQCVKEAVQEHGKVDWVQISQQTAFPIRYCLEQNRYNEGKSRWKYDAATFRWSQAQVLLHFINEHYPAPTPIDFVAVSNFLWLYPADCIKMYELLRGQFDWGAAEIAKASRLSSEGWSNAQIARQLSPTMGGRRVRIALRQSRACLPEIKLPSEIDPVSVERVRELVDAGVSAEDPDIPLILEQARAALPGYDSRIVNRCTLAILSIYPQFASRRNYQLQRPNRAVATNISLQGSTPAISTLPTLSSGSPPQISSKWTTEETMLLIQYARATRTAKNWKYFSTTLGTKTPSQCINKYRALRRHGKATDL</sequence>
<gene>
    <name evidence="3" type="ORF">H4R20_005432</name>
</gene>
<organism evidence="3 4">
    <name type="scientific">Coemansia guatemalensis</name>
    <dbReference type="NCBI Taxonomy" id="2761395"/>
    <lineage>
        <taxon>Eukaryota</taxon>
        <taxon>Fungi</taxon>
        <taxon>Fungi incertae sedis</taxon>
        <taxon>Zoopagomycota</taxon>
        <taxon>Kickxellomycotina</taxon>
        <taxon>Kickxellomycetes</taxon>
        <taxon>Kickxellales</taxon>
        <taxon>Kickxellaceae</taxon>
        <taxon>Coemansia</taxon>
    </lineage>
</organism>
<name>A0A9W8LS53_9FUNG</name>
<dbReference type="Pfam" id="PF13921">
    <property type="entry name" value="Myb_DNA-bind_6"/>
    <property type="match status" value="1"/>
</dbReference>